<feature type="transmembrane region" description="Helical" evidence="4">
    <location>
        <begin position="12"/>
        <end position="32"/>
    </location>
</feature>
<dbReference type="GO" id="GO:0022857">
    <property type="term" value="F:transmembrane transporter activity"/>
    <property type="evidence" value="ECO:0007669"/>
    <property type="project" value="InterPro"/>
</dbReference>
<dbReference type="Pfam" id="PF07690">
    <property type="entry name" value="MFS_1"/>
    <property type="match status" value="1"/>
</dbReference>
<sequence length="402" mass="44879">MKNRLISNLWKLYIIRIIRWFLLFMPVIVLFFKENGLTMSEVLLIQSIFSIGVIVFEIPSGYFGDIIGRKASIAVGSVLSFIGFLIYSLSNGFWGFLSAELILGFGVSFISGSDSALLYDTLAAIGMEGDYLKIESRMISIGNFSEGVAGIIGGFLATITLRTPLLIETIIIFFAIPLSITLYEPERIKPDNTDGNFKTILKIFRYAICEHQELKLVIIYSGFLGSSTLTMVWFIQPYFGLSGLPLSLFGLVWAVLQFSVGIFTLYAKKLEKKLGRFRVLILLCILSFTGYTIVGLFQSLWAVPFILIFYFVRGIGVPLLREYINSLITSDIRATILSINSMAVRIVFAIAGPVIGCLNDQLSLPDALLMAGFIFVVPGILSLWFLNNIVFSKNHKILQKHI</sequence>
<feature type="transmembrane region" description="Helical" evidence="4">
    <location>
        <begin position="367"/>
        <end position="386"/>
    </location>
</feature>
<accession>A0A975GF09</accession>
<dbReference type="InterPro" id="IPR053160">
    <property type="entry name" value="MFS_DHA3_Transporter"/>
</dbReference>
<name>A0A975GF09_9BACT</name>
<evidence type="ECO:0000256" key="4">
    <source>
        <dbReference type="SAM" id="Phobius"/>
    </source>
</evidence>
<feature type="transmembrane region" description="Helical" evidence="4">
    <location>
        <begin position="165"/>
        <end position="183"/>
    </location>
</feature>
<dbReference type="PROSITE" id="PS50850">
    <property type="entry name" value="MFS"/>
    <property type="match status" value="1"/>
</dbReference>
<keyword evidence="3 4" id="KW-0472">Membrane</keyword>
<dbReference type="PANTHER" id="PTHR23530">
    <property type="entry name" value="TRANSPORT PROTEIN-RELATED"/>
    <property type="match status" value="1"/>
</dbReference>
<keyword evidence="1 4" id="KW-0812">Transmembrane</keyword>
<dbReference type="Proteomes" id="UP000663720">
    <property type="component" value="Chromosome"/>
</dbReference>
<feature type="transmembrane region" description="Helical" evidence="4">
    <location>
        <begin position="303"/>
        <end position="320"/>
    </location>
</feature>
<dbReference type="RefSeq" id="WP_207690600.1">
    <property type="nucleotide sequence ID" value="NZ_CP061799.1"/>
</dbReference>
<evidence type="ECO:0000256" key="1">
    <source>
        <dbReference type="ARBA" id="ARBA00022692"/>
    </source>
</evidence>
<dbReference type="AlphaFoldDB" id="A0A975GF09"/>
<keyword evidence="2 4" id="KW-1133">Transmembrane helix</keyword>
<dbReference type="InterPro" id="IPR036259">
    <property type="entry name" value="MFS_trans_sf"/>
</dbReference>
<evidence type="ECO:0000313" key="7">
    <source>
        <dbReference type="Proteomes" id="UP000663720"/>
    </source>
</evidence>
<evidence type="ECO:0000256" key="3">
    <source>
        <dbReference type="ARBA" id="ARBA00023136"/>
    </source>
</evidence>
<dbReference type="SUPFAM" id="SSF103473">
    <property type="entry name" value="MFS general substrate transporter"/>
    <property type="match status" value="1"/>
</dbReference>
<evidence type="ECO:0000256" key="2">
    <source>
        <dbReference type="ARBA" id="ARBA00022989"/>
    </source>
</evidence>
<reference evidence="6" key="1">
    <citation type="journal article" date="2021" name="Microb. Physiol.">
        <title>Proteogenomic Insights into the Physiology of Marine, Sulfate-Reducing, Filamentous Desulfonema limicola and Desulfonema magnum.</title>
        <authorList>
            <person name="Schnaars V."/>
            <person name="Wohlbrand L."/>
            <person name="Scheve S."/>
            <person name="Hinrichs C."/>
            <person name="Reinhardt R."/>
            <person name="Rabus R."/>
        </authorList>
    </citation>
    <scope>NUCLEOTIDE SEQUENCE</scope>
    <source>
        <strain evidence="6">5ac10</strain>
    </source>
</reference>
<organism evidence="6 7">
    <name type="scientific">Desulfonema limicola</name>
    <dbReference type="NCBI Taxonomy" id="45656"/>
    <lineage>
        <taxon>Bacteria</taxon>
        <taxon>Pseudomonadati</taxon>
        <taxon>Thermodesulfobacteriota</taxon>
        <taxon>Desulfobacteria</taxon>
        <taxon>Desulfobacterales</taxon>
        <taxon>Desulfococcaceae</taxon>
        <taxon>Desulfonema</taxon>
    </lineage>
</organism>
<feature type="transmembrane region" description="Helical" evidence="4">
    <location>
        <begin position="140"/>
        <end position="159"/>
    </location>
</feature>
<feature type="transmembrane region" description="Helical" evidence="4">
    <location>
        <begin position="71"/>
        <end position="89"/>
    </location>
</feature>
<protein>
    <submittedName>
        <fullName evidence="6">Major facilitator superfamily transporter</fullName>
    </submittedName>
</protein>
<dbReference type="InterPro" id="IPR020846">
    <property type="entry name" value="MFS_dom"/>
</dbReference>
<dbReference type="EMBL" id="CP061799">
    <property type="protein sequence ID" value="QTA78777.1"/>
    <property type="molecule type" value="Genomic_DNA"/>
</dbReference>
<evidence type="ECO:0000259" key="5">
    <source>
        <dbReference type="PROSITE" id="PS50850"/>
    </source>
</evidence>
<proteinExistence type="predicted"/>
<feature type="domain" description="Major facilitator superfamily (MFS) profile" evidence="5">
    <location>
        <begin position="1"/>
        <end position="390"/>
    </location>
</feature>
<gene>
    <name evidence="6" type="ORF">dnl_10120</name>
</gene>
<evidence type="ECO:0000313" key="6">
    <source>
        <dbReference type="EMBL" id="QTA78777.1"/>
    </source>
</evidence>
<feature type="transmembrane region" description="Helical" evidence="4">
    <location>
        <begin position="279"/>
        <end position="297"/>
    </location>
</feature>
<feature type="transmembrane region" description="Helical" evidence="4">
    <location>
        <begin position="44"/>
        <end position="64"/>
    </location>
</feature>
<dbReference type="KEGG" id="dli:dnl_10120"/>
<feature type="transmembrane region" description="Helical" evidence="4">
    <location>
        <begin position="101"/>
        <end position="119"/>
    </location>
</feature>
<feature type="transmembrane region" description="Helical" evidence="4">
    <location>
        <begin position="332"/>
        <end position="355"/>
    </location>
</feature>
<dbReference type="PANTHER" id="PTHR23530:SF1">
    <property type="entry name" value="PERMEASE, MAJOR FACILITATOR SUPERFAMILY-RELATED"/>
    <property type="match status" value="1"/>
</dbReference>
<dbReference type="InterPro" id="IPR011701">
    <property type="entry name" value="MFS"/>
</dbReference>
<keyword evidence="7" id="KW-1185">Reference proteome</keyword>
<dbReference type="Gene3D" id="1.20.1250.20">
    <property type="entry name" value="MFS general substrate transporter like domains"/>
    <property type="match status" value="1"/>
</dbReference>
<feature type="transmembrane region" description="Helical" evidence="4">
    <location>
        <begin position="247"/>
        <end position="267"/>
    </location>
</feature>
<feature type="transmembrane region" description="Helical" evidence="4">
    <location>
        <begin position="214"/>
        <end position="235"/>
    </location>
</feature>